<accession>A0A2R8Y731</accession>
<dbReference type="Ensembl" id="ENST00000643794.1">
    <property type="protein sequence ID" value="ENSP00000495765.1"/>
    <property type="gene ID" value="ENSG00000177954.14"/>
</dbReference>
<dbReference type="OrthoDB" id="9523474at2759"/>
<feature type="compositionally biased region" description="Basic and acidic residues" evidence="1">
    <location>
        <begin position="1"/>
        <end position="11"/>
    </location>
</feature>
<dbReference type="OpenTargets" id="ENSG00000177954"/>
<sequence>MPDINSRDRSGPRATRIDGSGEEIRWRPSCADTRGGEGRALPARKGSPSSLSRRGEEETQEETPGAEPQFLLHGCEMPRML</sequence>
<dbReference type="EMBL" id="AL358472">
    <property type="status" value="NOT_ANNOTATED_CDS"/>
    <property type="molecule type" value="Genomic_DNA"/>
</dbReference>
<reference evidence="2" key="5">
    <citation type="submission" date="2025-09" db="UniProtKB">
        <authorList>
            <consortium name="Ensembl"/>
        </authorList>
    </citation>
    <scope>IDENTIFICATION</scope>
</reference>
<feature type="region of interest" description="Disordered" evidence="1">
    <location>
        <begin position="1"/>
        <end position="81"/>
    </location>
</feature>
<protein>
    <submittedName>
        <fullName evidence="2">Ribosomal protein S27</fullName>
    </submittedName>
</protein>
<keyword evidence="3" id="KW-1185">Reference proteome</keyword>
<reference evidence="2 3" key="3">
    <citation type="journal article" date="2006" name="Nature">
        <title>The DNA sequence and biological annotation of human chromosome 1.</title>
        <authorList>
            <person name="Gregory S.G."/>
            <person name="Barlow K.F."/>
            <person name="McLay K.E."/>
            <person name="Kaul R."/>
            <person name="Swarbreck D."/>
            <person name="Dunham A."/>
            <person name="Scott C.E."/>
            <person name="Howe K.L."/>
            <person name="Woodfine K."/>
            <person name="Spencer C.C."/>
            <person name="Jones M.C."/>
            <person name="Gillson C."/>
            <person name="Searle S."/>
            <person name="Zhou Y."/>
            <person name="Kokocinski F."/>
            <person name="McDonald L."/>
            <person name="Evans R."/>
            <person name="Phillips K."/>
            <person name="Atkinson A."/>
            <person name="Cooper R."/>
            <person name="Jones C."/>
            <person name="Hall R.E."/>
            <person name="Andrews T.D."/>
            <person name="Lloyd C."/>
            <person name="Ainscough R."/>
            <person name="Almeida J.P."/>
            <person name="Ambrose K.D."/>
            <person name="Anderson F."/>
            <person name="Andrew R.W."/>
            <person name="Ashwell R.I."/>
            <person name="Aubin K."/>
            <person name="Babbage A.K."/>
            <person name="Bagguley C.L."/>
            <person name="Bailey J."/>
            <person name="Beasley H."/>
            <person name="Bethel G."/>
            <person name="Bird C.P."/>
            <person name="Bray-Allen S."/>
            <person name="Brown J.Y."/>
            <person name="Brown A.J."/>
            <person name="Buckley D."/>
            <person name="Burton J."/>
            <person name="Bye J."/>
            <person name="Carder C."/>
            <person name="Chapman J.C."/>
            <person name="Clark S.Y."/>
            <person name="Clarke G."/>
            <person name="Clee C."/>
            <person name="Cobley V."/>
            <person name="Collier R.E."/>
            <person name="Corby N."/>
            <person name="Coville G.J."/>
            <person name="Davies J."/>
            <person name="Deadman R."/>
            <person name="Dunn M."/>
            <person name="Earthrowl M."/>
            <person name="Ellington A.G."/>
            <person name="Errington H."/>
            <person name="Frankish A."/>
            <person name="Frankland J."/>
            <person name="French L."/>
            <person name="Garner P."/>
            <person name="Garnett J."/>
            <person name="Gay L."/>
            <person name="Ghori M.R."/>
            <person name="Gibson R."/>
            <person name="Gilby L.M."/>
            <person name="Gillett W."/>
            <person name="Glithero R.J."/>
            <person name="Grafham D.V."/>
            <person name="Griffiths C."/>
            <person name="Griffiths-Jones S."/>
            <person name="Grocock R."/>
            <person name="Hammond S."/>
            <person name="Harrison E.S."/>
            <person name="Hart E."/>
            <person name="Haugen E."/>
            <person name="Heath P.D."/>
            <person name="Holmes S."/>
            <person name="Holt K."/>
            <person name="Howden P.J."/>
            <person name="Hunt A.R."/>
            <person name="Hunt S.E."/>
            <person name="Hunter G."/>
            <person name="Isherwood J."/>
            <person name="James R."/>
            <person name="Johnson C."/>
            <person name="Johnson D."/>
            <person name="Joy A."/>
            <person name="Kay M."/>
            <person name="Kershaw J.K."/>
            <person name="Kibukawa M."/>
            <person name="Kimberley A.M."/>
            <person name="King A."/>
            <person name="Knights A.J."/>
            <person name="Lad H."/>
            <person name="Laird G."/>
            <person name="Lawlor S."/>
            <person name="Leongamornlert D.A."/>
            <person name="Lloyd D.M."/>
            <person name="Loveland J."/>
            <person name="Lovell J."/>
            <person name="Lush M.J."/>
            <person name="Lyne R."/>
            <person name="Martin S."/>
            <person name="Mashreghi-Mohammadi M."/>
            <person name="Matthews L."/>
            <person name="Matthews N.S."/>
            <person name="McLaren S."/>
            <person name="Milne S."/>
            <person name="Mistry S."/>
            <person name="Moore M.J."/>
            <person name="Nickerson T."/>
            <person name="O'Dell C.N."/>
            <person name="Oliver K."/>
            <person name="Palmeiri A."/>
            <person name="Palmer S.A."/>
            <person name="Parker A."/>
            <person name="Patel D."/>
            <person name="Pearce A.V."/>
            <person name="Peck A.I."/>
            <person name="Pelan S."/>
            <person name="Phelps K."/>
            <person name="Phillimore B.J."/>
            <person name="Plumb R."/>
            <person name="Rajan J."/>
            <person name="Raymond C."/>
            <person name="Rouse G."/>
            <person name="Saenphimmachak C."/>
            <person name="Sehra H.K."/>
            <person name="Sheridan E."/>
            <person name="Shownkeen R."/>
            <person name="Sims S."/>
            <person name="Skuce C.D."/>
            <person name="Smith M."/>
            <person name="Steward C."/>
            <person name="Subramanian S."/>
            <person name="Sycamore N."/>
            <person name="Tracey A."/>
            <person name="Tromans A."/>
            <person name="Van Helmond Z."/>
            <person name="Wall M."/>
            <person name="Wallis J.M."/>
            <person name="White S."/>
            <person name="Whitehead S.L."/>
            <person name="Wilkinson J.E."/>
            <person name="Willey D.L."/>
            <person name="Williams H."/>
            <person name="Wilming L."/>
            <person name="Wray P.W."/>
            <person name="Wu Z."/>
            <person name="Coulson A."/>
            <person name="Vaudin M."/>
            <person name="Sulston J.E."/>
            <person name="Durbin R."/>
            <person name="Hubbard T."/>
            <person name="Wooster R."/>
            <person name="Dunham I."/>
            <person name="Carter N.P."/>
            <person name="McVean G."/>
            <person name="Ross M.T."/>
            <person name="Harrow J."/>
            <person name="Olson M.V."/>
            <person name="Beck S."/>
            <person name="Rogers J."/>
            <person name="Bentley D.R."/>
            <person name="Banerjee R."/>
            <person name="Bryant S.P."/>
            <person name="Burford D.C."/>
            <person name="Burrill W.D."/>
            <person name="Clegg S.M."/>
            <person name="Dhami P."/>
            <person name="Dovey O."/>
            <person name="Faulkner L.M."/>
            <person name="Gribble S.M."/>
            <person name="Langford C.F."/>
            <person name="Pandian R.D."/>
            <person name="Porter K.M."/>
            <person name="Prigmore E."/>
        </authorList>
    </citation>
    <scope>NUCLEOTIDE SEQUENCE [LARGE SCALE GENOMIC DNA]</scope>
</reference>
<dbReference type="GeneTree" id="ENSGT00950000182891"/>
<dbReference type="MassIVE" id="A0A2R8Y731"/>
<dbReference type="Ensembl" id="ENST00000643794.1">
    <property type="protein sequence ID" value="ENSP00000495765.1"/>
    <property type="gene ID" value="ENSG00000177954.15"/>
</dbReference>
<evidence type="ECO:0000256" key="1">
    <source>
        <dbReference type="SAM" id="MobiDB-lite"/>
    </source>
</evidence>
<proteinExistence type="predicted"/>
<dbReference type="ExpressionAtlas" id="A0A2R8Y731">
    <property type="expression patterns" value="baseline and differential"/>
</dbReference>
<dbReference type="Bgee" id="ENSG00000177954">
    <property type="expression patterns" value="Expressed in ganglionic eminence and 96 other cell types or tissues"/>
</dbReference>
<dbReference type="AlphaFoldDB" id="A0A2R8Y731"/>
<evidence type="ECO:0000313" key="3">
    <source>
        <dbReference type="Proteomes" id="UP000005640"/>
    </source>
</evidence>
<gene>
    <name evidence="2" type="primary">RPS27</name>
</gene>
<evidence type="ECO:0000313" key="2">
    <source>
        <dbReference type="Ensembl" id="ENSP00000495765.1"/>
    </source>
</evidence>
<name>A0A2R8Y731_HUMAN</name>
<reference evidence="2 3" key="2">
    <citation type="journal article" date="2004" name="Nature">
        <title>Finishing the euchromatic sequence of the human genome.</title>
        <authorList>
            <consortium name="International Human Genome Sequencing Consortium"/>
        </authorList>
    </citation>
    <scope>NUCLEOTIDE SEQUENCE [LARGE SCALE GENOMIC DNA]</scope>
</reference>
<reference evidence="2 3" key="1">
    <citation type="journal article" date="2001" name="Nature">
        <title>Initial sequencing and analysis of the human genome.</title>
        <authorList>
            <consortium name="International Human Genome Sequencing Consortium"/>
            <person name="Lander E.S."/>
            <person name="Linton L.M."/>
            <person name="Birren B."/>
            <person name="Nusbaum C."/>
            <person name="Zody M.C."/>
            <person name="Baldwin J."/>
            <person name="Devon K."/>
            <person name="Dewar K."/>
            <person name="Doyle M."/>
            <person name="FitzHugh W."/>
            <person name="Funke R."/>
            <person name="Gage D."/>
            <person name="Harris K."/>
            <person name="Heaford A."/>
            <person name="Howland J."/>
            <person name="Kann L."/>
            <person name="Lehoczky J."/>
            <person name="LeVine R."/>
            <person name="McEwan P."/>
            <person name="McKernan K."/>
            <person name="Meldrim J."/>
            <person name="Mesirov J.P."/>
            <person name="Miranda C."/>
            <person name="Morris W."/>
            <person name="Naylor J."/>
            <person name="Raymond C."/>
            <person name="Rosetti M."/>
            <person name="Santos R."/>
            <person name="Sheridan A."/>
            <person name="Sougnez C."/>
            <person name="Stange-Thomann N."/>
            <person name="Stojanovic N."/>
            <person name="Subramanian A."/>
            <person name="Wyman D."/>
            <person name="Rogers J."/>
            <person name="Sulston J."/>
            <person name="Ainscough R."/>
            <person name="Beck S."/>
            <person name="Bentley D."/>
            <person name="Burton J."/>
            <person name="Clee C."/>
            <person name="Carter N."/>
            <person name="Coulson A."/>
            <person name="Deadman R."/>
            <person name="Deloukas P."/>
            <person name="Dunham A."/>
            <person name="Dunham I."/>
            <person name="Durbin R."/>
            <person name="French L."/>
            <person name="Grafham D."/>
            <person name="Gregory S."/>
            <person name="Hubbard T."/>
            <person name="Humphray S."/>
            <person name="Hunt A."/>
            <person name="Jones M."/>
            <person name="Lloyd C."/>
            <person name="McMurray A."/>
            <person name="Matthews L."/>
            <person name="Mercer S."/>
            <person name="Milne S."/>
            <person name="Mullikin J.C."/>
            <person name="Mungall A."/>
            <person name="Plumb R."/>
            <person name="Ross M."/>
            <person name="Shownkeen R."/>
            <person name="Sims S."/>
            <person name="Waterston R.H."/>
            <person name="Wilson R.K."/>
            <person name="Hillier L.W."/>
            <person name="McPherson J.D."/>
            <person name="Marra M.A."/>
            <person name="Mardis E.R."/>
            <person name="Fulton L.A."/>
            <person name="Chinwalla A.T."/>
            <person name="Pepin K.H."/>
            <person name="Gish W.R."/>
            <person name="Chissoe S.L."/>
            <person name="Wendl M.C."/>
            <person name="Delehaunty K.D."/>
            <person name="Miner T.L."/>
            <person name="Delehaunty A."/>
            <person name="Kramer J.B."/>
            <person name="Cook L.L."/>
            <person name="Fulton R.S."/>
            <person name="Johnson D.L."/>
            <person name="Minx P.J."/>
            <person name="Clifton S.W."/>
            <person name="Hawkins T."/>
            <person name="Branscomb E."/>
            <person name="Predki P."/>
            <person name="Richardson P."/>
            <person name="Wenning S."/>
            <person name="Slezak T."/>
            <person name="Doggett N."/>
            <person name="Cheng J.F."/>
            <person name="Olsen A."/>
            <person name="Lucas S."/>
            <person name="Elkin C."/>
            <person name="Uberbacher E."/>
            <person name="Frazier M."/>
            <person name="Gibbs R.A."/>
            <person name="Muzny D.M."/>
            <person name="Scherer S.E."/>
            <person name="Bouck J.B."/>
            <person name="Sodergren E.J."/>
            <person name="Worley K.C."/>
            <person name="Rives C.M."/>
            <person name="Gorrell J.H."/>
            <person name="Metzker M.L."/>
            <person name="Naylor S.L."/>
            <person name="Kucherlapati R.S."/>
            <person name="Nelson D.L."/>
            <person name="Weinstock G.M."/>
            <person name="Sakaki Y."/>
            <person name="Fujiyama A."/>
            <person name="Hattori M."/>
            <person name="Yada T."/>
            <person name="Toyoda A."/>
            <person name="Itoh T."/>
            <person name="Kawagoe C."/>
            <person name="Watanabe H."/>
            <person name="Totoki Y."/>
            <person name="Taylor T."/>
            <person name="Weissenbach J."/>
            <person name="Heilig R."/>
            <person name="Saurin W."/>
            <person name="Artiguenave F."/>
            <person name="Brottier P."/>
            <person name="Bruls T."/>
            <person name="Pelletier E."/>
            <person name="Robert C."/>
            <person name="Wincker P."/>
            <person name="Smith D.R."/>
            <person name="Doucette-Stamm L."/>
            <person name="Rubenfield M."/>
            <person name="Weinstock K."/>
            <person name="Lee H.M."/>
            <person name="Dubois J."/>
            <person name="Rosenthal A."/>
            <person name="Platzer M."/>
            <person name="Nyakatura G."/>
            <person name="Taudien S."/>
            <person name="Rump A."/>
            <person name="Yang H."/>
            <person name="Yu J."/>
            <person name="Wang J."/>
            <person name="Huang G."/>
            <person name="Gu J."/>
            <person name="Hood L."/>
            <person name="Rowen L."/>
            <person name="Madan A."/>
            <person name="Qin S."/>
            <person name="Davis R.W."/>
            <person name="Federspiel N.A."/>
            <person name="Abola A.P."/>
            <person name="Proctor M.J."/>
            <person name="Myers R.M."/>
            <person name="Schmutz J."/>
            <person name="Dickson M."/>
            <person name="Grimwood J."/>
            <person name="Cox D.R."/>
            <person name="Olson M.V."/>
            <person name="Kaul R."/>
            <person name="Raymond C."/>
            <person name="Shimizu N."/>
            <person name="Kawasaki K."/>
            <person name="Minoshima S."/>
            <person name="Evans G.A."/>
            <person name="Athanasiou M."/>
            <person name="Schultz R."/>
            <person name="Roe B.A."/>
            <person name="Chen F."/>
            <person name="Pan H."/>
            <person name="Ramser J."/>
            <person name="Lehrach H."/>
            <person name="Reinhardt R."/>
            <person name="McCombie W.R."/>
            <person name="de la Bastide M."/>
            <person name="Dedhia N."/>
            <person name="Blocker H."/>
            <person name="Hornischer K."/>
            <person name="Nordsiek G."/>
            <person name="Agarwala R."/>
            <person name="Aravind L."/>
            <person name="Bailey J.A."/>
            <person name="Bateman A."/>
            <person name="Batzoglou S."/>
            <person name="Birney E."/>
            <person name="Bork P."/>
            <person name="Brown D.G."/>
            <person name="Burge C.B."/>
            <person name="Cerutti L."/>
            <person name="Chen H.C."/>
            <person name="Church D."/>
            <person name="Clamp M."/>
            <person name="Copley R.R."/>
            <person name="Doerks T."/>
            <person name="Eddy S.R."/>
            <person name="Eichler E.E."/>
            <person name="Furey T.S."/>
            <person name="Galagan J."/>
            <person name="Gilbert J.G."/>
            <person name="Harmon C."/>
            <person name="Hayashizaki Y."/>
            <person name="Haussler D."/>
            <person name="Hermjakob H."/>
            <person name="Hokamp K."/>
            <person name="Jang W."/>
            <person name="Johnson L.S."/>
            <person name="Jones T.A."/>
            <person name="Kasif S."/>
            <person name="Kaspryzk A."/>
            <person name="Kennedy S."/>
            <person name="Kent W.J."/>
            <person name="Kitts P."/>
            <person name="Koonin E.V."/>
            <person name="Korf I."/>
            <person name="Kulp D."/>
            <person name="Lancet D."/>
            <person name="Lowe T.M."/>
            <person name="McLysaght A."/>
            <person name="Mikkelsen T."/>
            <person name="Moran J.V."/>
            <person name="Mulder N."/>
            <person name="Pollara V.J."/>
            <person name="Ponting C.P."/>
            <person name="Schuler G."/>
            <person name="Schultz J."/>
            <person name="Slater G."/>
            <person name="Smit A.F."/>
            <person name="Stupka E."/>
            <person name="Szustakowski J."/>
            <person name="Thierry-Mieg D."/>
            <person name="Thierry-Mieg J."/>
            <person name="Wagner L."/>
            <person name="Wallis J."/>
            <person name="Wheeler R."/>
            <person name="Williams A."/>
            <person name="Wolf Y.I."/>
            <person name="Wolfe K.H."/>
            <person name="Yang S.P."/>
            <person name="Yeh R.F."/>
            <person name="Collins F."/>
            <person name="Guyer M.S."/>
            <person name="Peterson J."/>
            <person name="Felsenfeld A."/>
            <person name="Wetterstrand K.A."/>
            <person name="Patrinos A."/>
            <person name="Morgan M.J."/>
            <person name="de Jong P."/>
            <person name="Catanese J.J."/>
            <person name="Osoegawa K."/>
            <person name="Shizuya H."/>
            <person name="Choi S."/>
            <person name="Chen Y.J."/>
        </authorList>
    </citation>
    <scope>NUCLEOTIDE SEQUENCE [LARGE SCALE GENOMIC DNA]</scope>
</reference>
<dbReference type="HGNC" id="HGNC:10416">
    <property type="gene designation" value="RPS27"/>
</dbReference>
<organism evidence="2 3">
    <name type="scientific">Homo sapiens</name>
    <name type="common">Human</name>
    <dbReference type="NCBI Taxonomy" id="9606"/>
    <lineage>
        <taxon>Eukaryota</taxon>
        <taxon>Metazoa</taxon>
        <taxon>Chordata</taxon>
        <taxon>Craniata</taxon>
        <taxon>Vertebrata</taxon>
        <taxon>Euteleostomi</taxon>
        <taxon>Mammalia</taxon>
        <taxon>Eutheria</taxon>
        <taxon>Euarchontoglires</taxon>
        <taxon>Primates</taxon>
        <taxon>Haplorrhini</taxon>
        <taxon>Catarrhini</taxon>
        <taxon>Hominidae</taxon>
        <taxon>Homo</taxon>
    </lineage>
</organism>
<dbReference type="VEuPathDB" id="HostDB:ENSG00000177954"/>
<reference evidence="2" key="4">
    <citation type="submission" date="2025-08" db="UniProtKB">
        <authorList>
            <consortium name="Ensembl"/>
        </authorList>
    </citation>
    <scope>IDENTIFICATION</scope>
</reference>
<dbReference type="ChiTaRS" id="RPS27">
    <property type="organism name" value="human"/>
</dbReference>
<dbReference type="Proteomes" id="UP000005640">
    <property type="component" value="Chromosome 1"/>
</dbReference>